<dbReference type="AlphaFoldDB" id="A0A9N9J690"/>
<name>A0A9N9J690_9GLOM</name>
<comment type="caution">
    <text evidence="1">The sequence shown here is derived from an EMBL/GenBank/DDBJ whole genome shotgun (WGS) entry which is preliminary data.</text>
</comment>
<gene>
    <name evidence="1" type="ORF">DERYTH_LOCUS18083</name>
</gene>
<accession>A0A9N9J690</accession>
<protein>
    <submittedName>
        <fullName evidence="1">12329_t:CDS:1</fullName>
    </submittedName>
</protein>
<dbReference type="InterPro" id="IPR054220">
    <property type="entry name" value="DUF6940"/>
</dbReference>
<reference evidence="1" key="1">
    <citation type="submission" date="2021-06" db="EMBL/GenBank/DDBJ databases">
        <authorList>
            <person name="Kallberg Y."/>
            <person name="Tangrot J."/>
            <person name="Rosling A."/>
        </authorList>
    </citation>
    <scope>NUCLEOTIDE SEQUENCE</scope>
    <source>
        <strain evidence="1">MA453B</strain>
    </source>
</reference>
<dbReference type="EMBL" id="CAJVPY010017841">
    <property type="protein sequence ID" value="CAG8764006.1"/>
    <property type="molecule type" value="Genomic_DNA"/>
</dbReference>
<keyword evidence="2" id="KW-1185">Reference proteome</keyword>
<dbReference type="OrthoDB" id="2442587at2759"/>
<dbReference type="Proteomes" id="UP000789405">
    <property type="component" value="Unassembled WGS sequence"/>
</dbReference>
<organism evidence="1 2">
    <name type="scientific">Dentiscutata erythropus</name>
    <dbReference type="NCBI Taxonomy" id="1348616"/>
    <lineage>
        <taxon>Eukaryota</taxon>
        <taxon>Fungi</taxon>
        <taxon>Fungi incertae sedis</taxon>
        <taxon>Mucoromycota</taxon>
        <taxon>Glomeromycotina</taxon>
        <taxon>Glomeromycetes</taxon>
        <taxon>Diversisporales</taxon>
        <taxon>Gigasporaceae</taxon>
        <taxon>Dentiscutata</taxon>
    </lineage>
</organism>
<dbReference type="Pfam" id="PF22086">
    <property type="entry name" value="DUF6940"/>
    <property type="match status" value="1"/>
</dbReference>
<proteinExistence type="predicted"/>
<sequence length="277" mass="32407">MAESKFFTYVNTPIDNDTIKYHFLNANGNKVSYAEFINLLHLGDENFLDTFKIALNDATNELSAYFWECPPVSKESTNKPFEFVVTKSKQLSYIKQDYSSFKEKIIEDLNKDVFSFSNLGKDATLIIPKPCHDLDYKNLSNFTINAPKEQQIKFWQEVANKLTENLEFGTSKWLSTNGLGVHYLHVRIDDKPKNYSWQEYLLFKQSRSEKIFWKMSNLKLIKEKIFPFYKKNLSINSLLQPFNYNRQKTVLNVEPKAEPNVEPNVEPKIDLKARAKL</sequence>
<evidence type="ECO:0000313" key="1">
    <source>
        <dbReference type="EMBL" id="CAG8764006.1"/>
    </source>
</evidence>
<evidence type="ECO:0000313" key="2">
    <source>
        <dbReference type="Proteomes" id="UP000789405"/>
    </source>
</evidence>